<sequence>MSSFYSRNKRDHDEELAKLEQKRYEDLLSQERIKRKNILSTFKISIEGSNFSNEKISISHIDDKPSEETKVAKDDQKIILSVNQSPIESSKNKEPKSFSSEHRLPKLKNASNSSSRMKKMQETELKKLNKELNALEEEEAEIESSLQKIDLQAYKRKVISSLQTISEDTREMEESLGKVNLLLISNKDQIDMHNEEQIYSKNLNLASDIKTPVINNLYQDVANTDSQNKEKKRNNDRIKPAEMYGKRIIYSNLSAPQTPESINQVIKTPRRITTQSVHSANAKKEIKAYSSNHGIVGRVKKARFASRDIIRVNPNIDIKSLLLS</sequence>
<organism evidence="2 3">
    <name type="scientific">Stentor coeruleus</name>
    <dbReference type="NCBI Taxonomy" id="5963"/>
    <lineage>
        <taxon>Eukaryota</taxon>
        <taxon>Sar</taxon>
        <taxon>Alveolata</taxon>
        <taxon>Ciliophora</taxon>
        <taxon>Postciliodesmatophora</taxon>
        <taxon>Heterotrichea</taxon>
        <taxon>Heterotrichida</taxon>
        <taxon>Stentoridae</taxon>
        <taxon>Stentor</taxon>
    </lineage>
</organism>
<accession>A0A1R2D3J5</accession>
<evidence type="ECO:0000313" key="2">
    <source>
        <dbReference type="EMBL" id="OMJ95839.1"/>
    </source>
</evidence>
<gene>
    <name evidence="2" type="ORF">SteCoe_742</name>
</gene>
<name>A0A1R2D3J5_9CILI</name>
<evidence type="ECO:0000256" key="1">
    <source>
        <dbReference type="SAM" id="MobiDB-lite"/>
    </source>
</evidence>
<dbReference type="AlphaFoldDB" id="A0A1R2D3J5"/>
<protein>
    <submittedName>
        <fullName evidence="2">Uncharacterized protein</fullName>
    </submittedName>
</protein>
<keyword evidence="3" id="KW-1185">Reference proteome</keyword>
<feature type="region of interest" description="Disordered" evidence="1">
    <location>
        <begin position="81"/>
        <end position="121"/>
    </location>
</feature>
<proteinExistence type="predicted"/>
<comment type="caution">
    <text evidence="2">The sequence shown here is derived from an EMBL/GenBank/DDBJ whole genome shotgun (WGS) entry which is preliminary data.</text>
</comment>
<dbReference type="Proteomes" id="UP000187209">
    <property type="component" value="Unassembled WGS sequence"/>
</dbReference>
<reference evidence="2 3" key="1">
    <citation type="submission" date="2016-11" db="EMBL/GenBank/DDBJ databases">
        <title>The macronuclear genome of Stentor coeruleus: a giant cell with tiny introns.</title>
        <authorList>
            <person name="Slabodnick M."/>
            <person name="Ruby J.G."/>
            <person name="Reiff S.B."/>
            <person name="Swart E.C."/>
            <person name="Gosai S."/>
            <person name="Prabakaran S."/>
            <person name="Witkowska E."/>
            <person name="Larue G.E."/>
            <person name="Fisher S."/>
            <person name="Freeman R.M."/>
            <person name="Gunawardena J."/>
            <person name="Chu W."/>
            <person name="Stover N.A."/>
            <person name="Gregory B.D."/>
            <person name="Nowacki M."/>
            <person name="Derisi J."/>
            <person name="Roy S.W."/>
            <person name="Marshall W.F."/>
            <person name="Sood P."/>
        </authorList>
    </citation>
    <scope>NUCLEOTIDE SEQUENCE [LARGE SCALE GENOMIC DNA]</scope>
    <source>
        <strain evidence="2">WM001</strain>
    </source>
</reference>
<feature type="compositionally biased region" description="Basic and acidic residues" evidence="1">
    <location>
        <begin position="90"/>
        <end position="104"/>
    </location>
</feature>
<dbReference type="EMBL" id="MPUH01000007">
    <property type="protein sequence ID" value="OMJ95839.1"/>
    <property type="molecule type" value="Genomic_DNA"/>
</dbReference>
<evidence type="ECO:0000313" key="3">
    <source>
        <dbReference type="Proteomes" id="UP000187209"/>
    </source>
</evidence>